<protein>
    <submittedName>
        <fullName evidence="3">Uncharacterized protein</fullName>
    </submittedName>
</protein>
<feature type="compositionally biased region" description="Low complexity" evidence="2">
    <location>
        <begin position="374"/>
        <end position="416"/>
    </location>
</feature>
<dbReference type="PANTHER" id="PTHR44281">
    <property type="entry name" value="SPINDLE ASSEMBLY ABNORMAL PROTEIN 6 HOMOLOG"/>
    <property type="match status" value="1"/>
</dbReference>
<feature type="compositionally biased region" description="Basic and acidic residues" evidence="2">
    <location>
        <begin position="259"/>
        <end position="278"/>
    </location>
</feature>
<feature type="compositionally biased region" description="Low complexity" evidence="2">
    <location>
        <begin position="569"/>
        <end position="580"/>
    </location>
</feature>
<feature type="coiled-coil region" evidence="1">
    <location>
        <begin position="56"/>
        <end position="125"/>
    </location>
</feature>
<comment type="caution">
    <text evidence="3">The sequence shown here is derived from an EMBL/GenBank/DDBJ whole genome shotgun (WGS) entry which is preliminary data.</text>
</comment>
<dbReference type="PANTHER" id="PTHR44281:SF2">
    <property type="entry name" value="SPINDLE ASSEMBLY ABNORMAL PROTEIN 6 HOMOLOG"/>
    <property type="match status" value="1"/>
</dbReference>
<feature type="region of interest" description="Disordered" evidence="2">
    <location>
        <begin position="186"/>
        <end position="221"/>
    </location>
</feature>
<keyword evidence="4" id="KW-1185">Reference proteome</keyword>
<feature type="compositionally biased region" description="Low complexity" evidence="2">
    <location>
        <begin position="137"/>
        <end position="157"/>
    </location>
</feature>
<evidence type="ECO:0000256" key="1">
    <source>
        <dbReference type="SAM" id="Coils"/>
    </source>
</evidence>
<evidence type="ECO:0000313" key="3">
    <source>
        <dbReference type="EMBL" id="PHJ18127.1"/>
    </source>
</evidence>
<feature type="compositionally biased region" description="Polar residues" evidence="2">
    <location>
        <begin position="324"/>
        <end position="339"/>
    </location>
</feature>
<dbReference type="Proteomes" id="UP000221165">
    <property type="component" value="Unassembled WGS sequence"/>
</dbReference>
<gene>
    <name evidence="3" type="ORF">CSUI_008046</name>
</gene>
<dbReference type="OrthoDB" id="349069at2759"/>
<feature type="compositionally biased region" description="Low complexity" evidence="2">
    <location>
        <begin position="186"/>
        <end position="211"/>
    </location>
</feature>
<organism evidence="3 4">
    <name type="scientific">Cystoisospora suis</name>
    <dbReference type="NCBI Taxonomy" id="483139"/>
    <lineage>
        <taxon>Eukaryota</taxon>
        <taxon>Sar</taxon>
        <taxon>Alveolata</taxon>
        <taxon>Apicomplexa</taxon>
        <taxon>Conoidasida</taxon>
        <taxon>Coccidia</taxon>
        <taxon>Eucoccidiorida</taxon>
        <taxon>Eimeriorina</taxon>
        <taxon>Sarcocystidae</taxon>
        <taxon>Cystoisospora</taxon>
    </lineage>
</organism>
<evidence type="ECO:0000256" key="2">
    <source>
        <dbReference type="SAM" id="MobiDB-lite"/>
    </source>
</evidence>
<feature type="region of interest" description="Disordered" evidence="2">
    <location>
        <begin position="250"/>
        <end position="724"/>
    </location>
</feature>
<dbReference type="SUPFAM" id="SSF90257">
    <property type="entry name" value="Myosin rod fragments"/>
    <property type="match status" value="1"/>
</dbReference>
<reference evidence="3 4" key="1">
    <citation type="journal article" date="2017" name="Int. J. Parasitol.">
        <title>The genome of the protozoan parasite Cystoisospora suis and a reverse vaccinology approach to identify vaccine candidates.</title>
        <authorList>
            <person name="Palmieri N."/>
            <person name="Shrestha A."/>
            <person name="Ruttkowski B."/>
            <person name="Beck T."/>
            <person name="Vogl C."/>
            <person name="Tomley F."/>
            <person name="Blake D.P."/>
            <person name="Joachim A."/>
        </authorList>
    </citation>
    <scope>NUCLEOTIDE SEQUENCE [LARGE SCALE GENOMIC DNA]</scope>
    <source>
        <strain evidence="3 4">Wien I</strain>
    </source>
</reference>
<feature type="compositionally biased region" description="Polar residues" evidence="2">
    <location>
        <begin position="357"/>
        <end position="373"/>
    </location>
</feature>
<feature type="compositionally biased region" description="Low complexity" evidence="2">
    <location>
        <begin position="638"/>
        <end position="691"/>
    </location>
</feature>
<dbReference type="EMBL" id="MIGC01004388">
    <property type="protein sequence ID" value="PHJ18127.1"/>
    <property type="molecule type" value="Genomic_DNA"/>
</dbReference>
<dbReference type="VEuPathDB" id="ToxoDB:CSUI_008046"/>
<feature type="non-terminal residue" evidence="3">
    <location>
        <position position="1"/>
    </location>
</feature>
<feature type="compositionally biased region" description="Low complexity" evidence="2">
    <location>
        <begin position="428"/>
        <end position="444"/>
    </location>
</feature>
<dbReference type="RefSeq" id="XP_067919837.1">
    <property type="nucleotide sequence ID" value="XM_068068185.1"/>
</dbReference>
<proteinExistence type="predicted"/>
<dbReference type="AlphaFoldDB" id="A0A2C6KKP5"/>
<feature type="compositionally biased region" description="Polar residues" evidence="2">
    <location>
        <begin position="550"/>
        <end position="567"/>
    </location>
</feature>
<feature type="region of interest" description="Disordered" evidence="2">
    <location>
        <begin position="137"/>
        <end position="170"/>
    </location>
</feature>
<accession>A0A2C6KKP5</accession>
<feature type="compositionally biased region" description="Low complexity" evidence="2">
    <location>
        <begin position="496"/>
        <end position="512"/>
    </location>
</feature>
<evidence type="ECO:0000313" key="4">
    <source>
        <dbReference type="Proteomes" id="UP000221165"/>
    </source>
</evidence>
<dbReference type="GeneID" id="94431396"/>
<name>A0A2C6KKP5_9APIC</name>
<feature type="compositionally biased region" description="Basic and acidic residues" evidence="2">
    <location>
        <begin position="589"/>
        <end position="607"/>
    </location>
</feature>
<sequence length="747" mass="79079">TSLQATLQQQKARETRLEEELNTAIQEIHKGNDIIAKLQQQIRTFKARHKAKSADCQALEKDVAALTLKTASLQQEVDQQRAQSQQGAEKAAGLTQQCQSLTDEIHQLHQELAAAKDVNLRLNKELTTRQLEMYMSRYSHTGPPSSSSISQPSFSLHSPPPSGQNTSSHANLLSLPLHHRHELYHTSSFSTNPSTPPGHSSSSSSSSFLSRGAGGGGGALHSEGRASLTGISCQNLSLSDKNRHFSTHEIPAGLQRSPSPHDGRHSMPNDEERKREEKEREEEEQERKSMRLQNHKAFHTIPPTSTPLATMADNSRGGGGRPYQPSQALVSAAAQSTASMLAGINRSAGPEGGTPSMAISSRGTNSSSSFPGHTTSVSPAPSSSSSSLRGTTASGSSSTTPTAALPSSSSSASLPGPSRPTSPWTLMSTAAPSPVNSSSVSSSSFLREKGVGVGGTAYFSSSSSSSQDLKSMHPSAVHPGANQPSLSHERDKRSTTVKPTTPSTQPSSAPLPYEKIFSSFSAENMQHYPGSSSSSSRGMAPHSHEGMFLSSRQPNQETFFTFSSNYDNLLPPSSSSSLPSIRPTHPQGSKREGGERERYVSFGKDDYHEDYDNDGRRQPGGQGGLSSSPSQKKKDRSIASSSSSTAAPSSSTSSSSSSSSFSSSSLYQQQSQAPPPQQQQLQQPQGGSMPSAKGGGVSRFHAYSSRGGEGESERTSSIPQGETFADRLRAVTQAAAAAANQQSGQTQ</sequence>
<keyword evidence="1" id="KW-0175">Coiled coil</keyword>